<dbReference type="Proteomes" id="UP000187203">
    <property type="component" value="Unassembled WGS sequence"/>
</dbReference>
<dbReference type="InterPro" id="IPR005174">
    <property type="entry name" value="KIB1-4_b-propeller"/>
</dbReference>
<gene>
    <name evidence="3" type="ORF">COLO4_31677</name>
</gene>
<dbReference type="PANTHER" id="PTHR33110:SF71">
    <property type="entry name" value="F-BOX_KELCH-REPEAT PROTEIN"/>
    <property type="match status" value="1"/>
</dbReference>
<dbReference type="PANTHER" id="PTHR33110">
    <property type="entry name" value="F-BOX/KELCH-REPEAT PROTEIN-RELATED"/>
    <property type="match status" value="1"/>
</dbReference>
<evidence type="ECO:0000259" key="2">
    <source>
        <dbReference type="PROSITE" id="PS50181"/>
    </source>
</evidence>
<name>A0A1R3H3L9_9ROSI</name>
<evidence type="ECO:0000256" key="1">
    <source>
        <dbReference type="SAM" id="MobiDB-lite"/>
    </source>
</evidence>
<proteinExistence type="predicted"/>
<dbReference type="InterPro" id="IPR001810">
    <property type="entry name" value="F-box_dom"/>
</dbReference>
<dbReference type="AlphaFoldDB" id="A0A1R3H3L9"/>
<comment type="caution">
    <text evidence="3">The sequence shown here is derived from an EMBL/GenBank/DDBJ whole genome shotgun (WGS) entry which is preliminary data.</text>
</comment>
<dbReference type="PROSITE" id="PS50181">
    <property type="entry name" value="FBOX"/>
    <property type="match status" value="1"/>
</dbReference>
<organism evidence="3 4">
    <name type="scientific">Corchorus olitorius</name>
    <dbReference type="NCBI Taxonomy" id="93759"/>
    <lineage>
        <taxon>Eukaryota</taxon>
        <taxon>Viridiplantae</taxon>
        <taxon>Streptophyta</taxon>
        <taxon>Embryophyta</taxon>
        <taxon>Tracheophyta</taxon>
        <taxon>Spermatophyta</taxon>
        <taxon>Magnoliopsida</taxon>
        <taxon>eudicotyledons</taxon>
        <taxon>Gunneridae</taxon>
        <taxon>Pentapetalae</taxon>
        <taxon>rosids</taxon>
        <taxon>malvids</taxon>
        <taxon>Malvales</taxon>
        <taxon>Malvaceae</taxon>
        <taxon>Grewioideae</taxon>
        <taxon>Apeibeae</taxon>
        <taxon>Corchorus</taxon>
    </lineage>
</organism>
<sequence length="480" mass="54697">MESSALSMQNKRVKRRDLNQTERPKGNPNSEGREAQVVGQMQEVRSYSDLPLDIVGNIIGRLRFIDRVRIRRVCKDWSVLSRQIIPTVDKYPWAMTCFWWRRPDYSDKIFGNCKLTDPPVRKEYTVDWAVDGLKGEAQYEFFCYATARASSYGWLLVEHVHHPEYVLFLYCPFTREVIKLPELKYNICDMRVTTFRLDATSPKCVVFALDCNYIQEQKVFVNICCPGDISWKTFEFSSGLHRTRFPVHAAYAYGNGNFYCLFSGGELGAFNVGLGEWTTLTVEPLPGFGTNPKLIVSDGDLQLMVMGDIGEESKLLKFDFSEKRWVQEINLNNRVLFLGCTSFSCPAVGEISELANHVLTCNEKVLRYGRSTSSSEAWTKFPLWEGNWLGSFSSSNNDAEAWSKVPLWEGNWLGSTSSSNSHAEAWTEVPLLEGNWLGNTSSSNSQQYRNWLLTARGAKVWMEVPLRGVWTANDLINAAL</sequence>
<feature type="domain" description="F-box" evidence="2">
    <location>
        <begin position="44"/>
        <end position="96"/>
    </location>
</feature>
<dbReference type="SUPFAM" id="SSF81383">
    <property type="entry name" value="F-box domain"/>
    <property type="match status" value="1"/>
</dbReference>
<dbReference type="Pfam" id="PF00646">
    <property type="entry name" value="F-box"/>
    <property type="match status" value="1"/>
</dbReference>
<evidence type="ECO:0000313" key="4">
    <source>
        <dbReference type="Proteomes" id="UP000187203"/>
    </source>
</evidence>
<feature type="region of interest" description="Disordered" evidence="1">
    <location>
        <begin position="1"/>
        <end position="35"/>
    </location>
</feature>
<protein>
    <recommendedName>
        <fullName evidence="2">F-box domain-containing protein</fullName>
    </recommendedName>
</protein>
<feature type="compositionally biased region" description="Basic and acidic residues" evidence="1">
    <location>
        <begin position="16"/>
        <end position="25"/>
    </location>
</feature>
<dbReference type="CDD" id="cd22150">
    <property type="entry name" value="F-box_CeFBXA-like"/>
    <property type="match status" value="1"/>
</dbReference>
<dbReference type="EMBL" id="AWUE01020866">
    <property type="protein sequence ID" value="OMO64932.1"/>
    <property type="molecule type" value="Genomic_DNA"/>
</dbReference>
<dbReference type="SMART" id="SM00256">
    <property type="entry name" value="FBOX"/>
    <property type="match status" value="1"/>
</dbReference>
<evidence type="ECO:0000313" key="3">
    <source>
        <dbReference type="EMBL" id="OMO64932.1"/>
    </source>
</evidence>
<dbReference type="OrthoDB" id="1470835at2759"/>
<keyword evidence="4" id="KW-1185">Reference proteome</keyword>
<dbReference type="Gene3D" id="1.20.1280.50">
    <property type="match status" value="1"/>
</dbReference>
<dbReference type="InterPro" id="IPR036047">
    <property type="entry name" value="F-box-like_dom_sf"/>
</dbReference>
<dbReference type="Pfam" id="PF03478">
    <property type="entry name" value="Beta-prop_KIB1-4"/>
    <property type="match status" value="1"/>
</dbReference>
<reference evidence="4" key="1">
    <citation type="submission" date="2013-09" db="EMBL/GenBank/DDBJ databases">
        <title>Corchorus olitorius genome sequencing.</title>
        <authorList>
            <person name="Alam M."/>
            <person name="Haque M.S."/>
            <person name="Islam M.S."/>
            <person name="Emdad E.M."/>
            <person name="Islam M.M."/>
            <person name="Ahmed B."/>
            <person name="Halim A."/>
            <person name="Hossen Q.M.M."/>
            <person name="Hossain M.Z."/>
            <person name="Ahmed R."/>
            <person name="Khan M.M."/>
            <person name="Islam R."/>
            <person name="Rashid M.M."/>
            <person name="Khan S.A."/>
            <person name="Rahman M.S."/>
            <person name="Alam M."/>
            <person name="Yahiya A.S."/>
            <person name="Khan M.S."/>
            <person name="Azam M.S."/>
            <person name="Haque T."/>
            <person name="Lashkar M.Z.H."/>
            <person name="Akhand A.I."/>
            <person name="Morshed G."/>
            <person name="Roy S."/>
            <person name="Uddin K.S."/>
            <person name="Rabeya T."/>
            <person name="Hossain A.S."/>
            <person name="Chowdhury A."/>
            <person name="Snigdha A.R."/>
            <person name="Mortoza M.S."/>
            <person name="Matin S.A."/>
            <person name="Hoque S.M.E."/>
            <person name="Islam M.K."/>
            <person name="Roy D.K."/>
            <person name="Haider R."/>
            <person name="Moosa M.M."/>
            <person name="Elias S.M."/>
            <person name="Hasan A.M."/>
            <person name="Jahan S."/>
            <person name="Shafiuddin M."/>
            <person name="Mahmood N."/>
            <person name="Shommy N.S."/>
        </authorList>
    </citation>
    <scope>NUCLEOTIDE SEQUENCE [LARGE SCALE GENOMIC DNA]</scope>
    <source>
        <strain evidence="4">cv. O-4</strain>
    </source>
</reference>
<feature type="compositionally biased region" description="Polar residues" evidence="1">
    <location>
        <begin position="1"/>
        <end position="10"/>
    </location>
</feature>
<accession>A0A1R3H3L9</accession>